<gene>
    <name evidence="2" type="ORF">ACFOD9_14195</name>
</gene>
<keyword evidence="3" id="KW-1185">Reference proteome</keyword>
<protein>
    <submittedName>
        <fullName evidence="2">Uncharacterized protein</fullName>
    </submittedName>
</protein>
<reference evidence="3" key="1">
    <citation type="journal article" date="2019" name="Int. J. Syst. Evol. Microbiol.">
        <title>The Global Catalogue of Microorganisms (GCM) 10K type strain sequencing project: providing services to taxonomists for standard genome sequencing and annotation.</title>
        <authorList>
            <consortium name="The Broad Institute Genomics Platform"/>
            <consortium name="The Broad Institute Genome Sequencing Center for Infectious Disease"/>
            <person name="Wu L."/>
            <person name="Ma J."/>
        </authorList>
    </citation>
    <scope>NUCLEOTIDE SEQUENCE [LARGE SCALE GENOMIC DNA]</scope>
    <source>
        <strain evidence="3">KCTC 42984</strain>
    </source>
</reference>
<evidence type="ECO:0000313" key="3">
    <source>
        <dbReference type="Proteomes" id="UP001595604"/>
    </source>
</evidence>
<sequence>MKNKARCRMHGGKGSGAPKGNRNAWKHGGRSAAAAAAMARVRALCRMIDDLEV</sequence>
<evidence type="ECO:0000256" key="1">
    <source>
        <dbReference type="SAM" id="MobiDB-lite"/>
    </source>
</evidence>
<proteinExistence type="predicted"/>
<accession>A0ABV7IV38</accession>
<name>A0ABV7IV38_9SPHN</name>
<dbReference type="EMBL" id="JBHRTQ010000014">
    <property type="protein sequence ID" value="MFC3175405.1"/>
    <property type="molecule type" value="Genomic_DNA"/>
</dbReference>
<comment type="caution">
    <text evidence="2">The sequence shown here is derived from an EMBL/GenBank/DDBJ whole genome shotgun (WGS) entry which is preliminary data.</text>
</comment>
<dbReference type="Proteomes" id="UP001595604">
    <property type="component" value="Unassembled WGS sequence"/>
</dbReference>
<evidence type="ECO:0000313" key="2">
    <source>
        <dbReference type="EMBL" id="MFC3175405.1"/>
    </source>
</evidence>
<dbReference type="RefSeq" id="WP_379510784.1">
    <property type="nucleotide sequence ID" value="NZ_JBHRTQ010000014.1"/>
</dbReference>
<organism evidence="2 3">
    <name type="scientific">Novosphingobium bradum</name>
    <dbReference type="NCBI Taxonomy" id="1737444"/>
    <lineage>
        <taxon>Bacteria</taxon>
        <taxon>Pseudomonadati</taxon>
        <taxon>Pseudomonadota</taxon>
        <taxon>Alphaproteobacteria</taxon>
        <taxon>Sphingomonadales</taxon>
        <taxon>Sphingomonadaceae</taxon>
        <taxon>Novosphingobium</taxon>
    </lineage>
</organism>
<feature type="compositionally biased region" description="Basic residues" evidence="1">
    <location>
        <begin position="1"/>
        <end position="11"/>
    </location>
</feature>
<feature type="region of interest" description="Disordered" evidence="1">
    <location>
        <begin position="1"/>
        <end position="28"/>
    </location>
</feature>